<name>L8JY75_9BACT</name>
<comment type="caution">
    <text evidence="5">The sequence shown here is derived from an EMBL/GenBank/DDBJ whole genome shotgun (WGS) entry which is preliminary data.</text>
</comment>
<dbReference type="OrthoDB" id="9798835at2"/>
<dbReference type="InterPro" id="IPR001845">
    <property type="entry name" value="HTH_ArsR_DNA-bd_dom"/>
</dbReference>
<protein>
    <recommendedName>
        <fullName evidence="4">HTH arsR-type domain-containing protein</fullName>
    </recommendedName>
</protein>
<dbReference type="PROSITE" id="PS50987">
    <property type="entry name" value="HTH_ARSR_2"/>
    <property type="match status" value="1"/>
</dbReference>
<sequence>MAKQKTRGEQDLEDFDLVFKALAHESRRNILVVLLSRGGSMTAGDIVKRFPFSWPTMTRHLKQLEQAGLISVDKISREQHYTLKKDRLLGIVNNWLKWFDNKQ</sequence>
<evidence type="ECO:0000259" key="4">
    <source>
        <dbReference type="PROSITE" id="PS50987"/>
    </source>
</evidence>
<keyword evidence="1" id="KW-0805">Transcription regulation</keyword>
<feature type="domain" description="HTH arsR-type" evidence="4">
    <location>
        <begin position="7"/>
        <end position="103"/>
    </location>
</feature>
<dbReference type="CDD" id="cd00090">
    <property type="entry name" value="HTH_ARSR"/>
    <property type="match status" value="1"/>
</dbReference>
<dbReference type="PANTHER" id="PTHR33154">
    <property type="entry name" value="TRANSCRIPTIONAL REGULATOR, ARSR FAMILY"/>
    <property type="match status" value="1"/>
</dbReference>
<dbReference type="InterPro" id="IPR036388">
    <property type="entry name" value="WH-like_DNA-bd_sf"/>
</dbReference>
<accession>L8JY75</accession>
<evidence type="ECO:0000256" key="1">
    <source>
        <dbReference type="ARBA" id="ARBA00023015"/>
    </source>
</evidence>
<dbReference type="Pfam" id="PF12840">
    <property type="entry name" value="HTH_20"/>
    <property type="match status" value="1"/>
</dbReference>
<evidence type="ECO:0000313" key="5">
    <source>
        <dbReference type="EMBL" id="ELR72599.1"/>
    </source>
</evidence>
<dbReference type="AlphaFoldDB" id="L8JY75"/>
<dbReference type="GO" id="GO:0003700">
    <property type="term" value="F:DNA-binding transcription factor activity"/>
    <property type="evidence" value="ECO:0007669"/>
    <property type="project" value="InterPro"/>
</dbReference>
<dbReference type="InterPro" id="IPR011991">
    <property type="entry name" value="ArsR-like_HTH"/>
</dbReference>
<gene>
    <name evidence="5" type="ORF">C900_00978</name>
</gene>
<dbReference type="SMART" id="SM00418">
    <property type="entry name" value="HTH_ARSR"/>
    <property type="match status" value="1"/>
</dbReference>
<reference evidence="5 6" key="1">
    <citation type="submission" date="2012-12" db="EMBL/GenBank/DDBJ databases">
        <title>Genome assembly of Fulvivirga imtechensis AK7.</title>
        <authorList>
            <person name="Nupur N."/>
            <person name="Khatri I."/>
            <person name="Kumar R."/>
            <person name="Subramanian S."/>
            <person name="Pinnaka A."/>
        </authorList>
    </citation>
    <scope>NUCLEOTIDE SEQUENCE [LARGE SCALE GENOMIC DNA]</scope>
    <source>
        <strain evidence="5 6">AK7</strain>
    </source>
</reference>
<dbReference type="Proteomes" id="UP000011135">
    <property type="component" value="Unassembled WGS sequence"/>
</dbReference>
<dbReference type="NCBIfam" id="NF033788">
    <property type="entry name" value="HTH_metalloreg"/>
    <property type="match status" value="1"/>
</dbReference>
<evidence type="ECO:0000313" key="6">
    <source>
        <dbReference type="Proteomes" id="UP000011135"/>
    </source>
</evidence>
<keyword evidence="3" id="KW-0804">Transcription</keyword>
<organism evidence="5 6">
    <name type="scientific">Fulvivirga imtechensis AK7</name>
    <dbReference type="NCBI Taxonomy" id="1237149"/>
    <lineage>
        <taxon>Bacteria</taxon>
        <taxon>Pseudomonadati</taxon>
        <taxon>Bacteroidota</taxon>
        <taxon>Cytophagia</taxon>
        <taxon>Cytophagales</taxon>
        <taxon>Fulvivirgaceae</taxon>
        <taxon>Fulvivirga</taxon>
    </lineage>
</organism>
<evidence type="ECO:0000256" key="2">
    <source>
        <dbReference type="ARBA" id="ARBA00023125"/>
    </source>
</evidence>
<dbReference type="PRINTS" id="PR00778">
    <property type="entry name" value="HTHARSR"/>
</dbReference>
<dbReference type="eggNOG" id="COG0640">
    <property type="taxonomic scope" value="Bacteria"/>
</dbReference>
<dbReference type="InterPro" id="IPR051081">
    <property type="entry name" value="HTH_MetalResp_TranReg"/>
</dbReference>
<keyword evidence="2" id="KW-0238">DNA-binding</keyword>
<dbReference type="SUPFAM" id="SSF46785">
    <property type="entry name" value="Winged helix' DNA-binding domain"/>
    <property type="match status" value="1"/>
</dbReference>
<dbReference type="EMBL" id="AMZN01000015">
    <property type="protein sequence ID" value="ELR72599.1"/>
    <property type="molecule type" value="Genomic_DNA"/>
</dbReference>
<dbReference type="Gene3D" id="1.10.10.10">
    <property type="entry name" value="Winged helix-like DNA-binding domain superfamily/Winged helix DNA-binding domain"/>
    <property type="match status" value="1"/>
</dbReference>
<keyword evidence="6" id="KW-1185">Reference proteome</keyword>
<evidence type="ECO:0000256" key="3">
    <source>
        <dbReference type="ARBA" id="ARBA00023163"/>
    </source>
</evidence>
<dbReference type="STRING" id="1237149.C900_00978"/>
<dbReference type="InterPro" id="IPR036390">
    <property type="entry name" value="WH_DNA-bd_sf"/>
</dbReference>
<proteinExistence type="predicted"/>
<dbReference type="RefSeq" id="WP_009578649.1">
    <property type="nucleotide sequence ID" value="NZ_AMZN01000015.1"/>
</dbReference>
<dbReference type="GO" id="GO:0003677">
    <property type="term" value="F:DNA binding"/>
    <property type="evidence" value="ECO:0007669"/>
    <property type="project" value="UniProtKB-KW"/>
</dbReference>
<dbReference type="PANTHER" id="PTHR33154:SF33">
    <property type="entry name" value="TRANSCRIPTIONAL REPRESSOR SDPR"/>
    <property type="match status" value="1"/>
</dbReference>